<feature type="compositionally biased region" description="Low complexity" evidence="1">
    <location>
        <begin position="126"/>
        <end position="145"/>
    </location>
</feature>
<dbReference type="KEGG" id="vg:63026871"/>
<evidence type="ECO:0000256" key="1">
    <source>
        <dbReference type="SAM" id="MobiDB-lite"/>
    </source>
</evidence>
<dbReference type="EMBL" id="MN586047">
    <property type="protein sequence ID" value="QGJ95802.1"/>
    <property type="molecule type" value="Genomic_DNA"/>
</dbReference>
<dbReference type="GeneID" id="63026871"/>
<feature type="compositionally biased region" description="Low complexity" evidence="1">
    <location>
        <begin position="106"/>
        <end position="116"/>
    </location>
</feature>
<reference evidence="2 3" key="1">
    <citation type="submission" date="2019-10" db="EMBL/GenBank/DDBJ databases">
        <authorList>
            <person name="Case Z.W."/>
            <person name="Garlena R.A."/>
            <person name="Russell D.A."/>
            <person name="Pope W.H."/>
            <person name="Jacobs-Sera D."/>
            <person name="Hatfull G.F."/>
        </authorList>
    </citation>
    <scope>NUCLEOTIDE SEQUENCE [LARGE SCALE GENOMIC DNA]</scope>
</reference>
<dbReference type="Proteomes" id="UP000425480">
    <property type="component" value="Segment"/>
</dbReference>
<dbReference type="RefSeq" id="YP_010002322.1">
    <property type="nucleotide sequence ID" value="NC_053243.1"/>
</dbReference>
<dbReference type="InterPro" id="IPR047790">
    <property type="entry name" value="MCP_Sipho"/>
</dbReference>
<accession>A0A649VV39</accession>
<feature type="region of interest" description="Disordered" evidence="1">
    <location>
        <begin position="106"/>
        <end position="156"/>
    </location>
</feature>
<proteinExistence type="predicted"/>
<name>A0A649VV39_9CAUD</name>
<sequence length="639" mass="67965">MSVTLESLIQAAQTTGANGAVLSTDERKAKIKEQLAEVKREDLDKLVDEALDGFNTLKDQGPKTDEELFGLELLADALETMGETRADLDAADAAKAQKLAELADRAAAVAGQAEPAPEGEPEGGADDTTGGDPAVVETEPAPEAETGGEGGATAETEPAADAELVTAAGAPRKPFSVGAIRKTKAQRPVKVEAEPTSSLKILTASGVRGHEGGQELKGITELAAAASAKIKGLPTKGVRATTKADIATLHIEFPDELVASGKNDDMSAMRAAVDVSRLPGGKLTPMSLTAAGAPGGWCSPSQTLFDIPNSLTDTTTGILDLPEVQMTRGGLRFRRQVDFGEIYATGMGGRVYTEAMAESEDEADYTKQFYDLTCPDFTEIRADAVYTGATAGILQNHAYPEEVEAQISELIAAHIHRVNAITIARTEAYFNAHNKVDFTGTFGPSVSGASLNAIEWLVINERYRFRASEDMRFKVVLPIWYKAVFRADYALRTGVANAFNVSDEEIAAHFNKRGVTIEWVYDWQDALIGDPLKPGGAVNPGTGVGQNATPNVYPTNVRALVYPEGTIVRGRDEIINLEAVYDSVGLKTNQFLRLFMEESLAVAWRAYRGSVAVLPIDVNGATGAARDLDHNGKITVAAP</sequence>
<evidence type="ECO:0000313" key="2">
    <source>
        <dbReference type="EMBL" id="QGJ95802.1"/>
    </source>
</evidence>
<keyword evidence="3" id="KW-1185">Reference proteome</keyword>
<organism evidence="2 3">
    <name type="scientific">Gordonia phage EMoore</name>
    <dbReference type="NCBI Taxonomy" id="2656534"/>
    <lineage>
        <taxon>Viruses</taxon>
        <taxon>Duplodnaviria</taxon>
        <taxon>Heunggongvirae</taxon>
        <taxon>Uroviricota</taxon>
        <taxon>Caudoviricetes</taxon>
        <taxon>Stackebrandtviridae</taxon>
        <taxon>Schenleyvirinae</taxon>
        <taxon>Leonardvirus</taxon>
        <taxon>Leonardvirus emoore</taxon>
    </lineage>
</organism>
<dbReference type="NCBIfam" id="NF033847">
    <property type="entry name" value="MCP_Sipho"/>
    <property type="match status" value="1"/>
</dbReference>
<protein>
    <submittedName>
        <fullName evidence="2">Major capsid hexamer protein</fullName>
    </submittedName>
</protein>
<evidence type="ECO:0000313" key="3">
    <source>
        <dbReference type="Proteomes" id="UP000425480"/>
    </source>
</evidence>
<gene>
    <name evidence="2" type="primary">16</name>
    <name evidence="2" type="ORF">SEA_EMOORE_16</name>
</gene>